<keyword evidence="2" id="KW-0413">Isomerase</keyword>
<evidence type="ECO:0000256" key="2">
    <source>
        <dbReference type="ARBA" id="ARBA00023235"/>
    </source>
</evidence>
<dbReference type="PIRSF" id="PIRSF016184">
    <property type="entry name" value="PhzC_PhzF"/>
    <property type="match status" value="1"/>
</dbReference>
<comment type="caution">
    <text evidence="3">The sequence shown here is derived from an EMBL/GenBank/DDBJ whole genome shotgun (WGS) entry which is preliminary data.</text>
</comment>
<dbReference type="InterPro" id="IPR003719">
    <property type="entry name" value="Phenazine_PhzF-like"/>
</dbReference>
<dbReference type="SUPFAM" id="SSF54506">
    <property type="entry name" value="Diaminopimelate epimerase-like"/>
    <property type="match status" value="1"/>
</dbReference>
<dbReference type="Gene3D" id="3.10.310.10">
    <property type="entry name" value="Diaminopimelate Epimerase, Chain A, domain 1"/>
    <property type="match status" value="2"/>
</dbReference>
<comment type="similarity">
    <text evidence="1">Belongs to the PhzF family.</text>
</comment>
<dbReference type="Proteomes" id="UP001596108">
    <property type="component" value="Unassembled WGS sequence"/>
</dbReference>
<accession>A0ABW0R154</accession>
<sequence>MNHIRVYHVDAFTQIPFEGNPAGVVPDASRLTLTQMQKIANQLNLPETAFLLPANDPNADYRVRYFTPQEEINFCGHATIASVWLLANEYGWGKKADQITLETNIGLIPVHWDKSQNQIGKVTMTQISPEVKDAPYDKLEIADLIGIDINQLDERFPIKLAYTGNWTLIVPIKTHQAIDAAKPKMDQLALFNQKYSITNTHLFTFGAKQGFDLYTRDFAPSIGIPEDPVTGAANGALTGYLVLENIISKEKSHLIIGQGDAVGRPGTLYVTIMPTKTDFAIQVGGFAHVTIEGNLRLPESWSDSLD</sequence>
<protein>
    <submittedName>
        <fullName evidence="3">PhzF family phenazine biosynthesis protein</fullName>
    </submittedName>
</protein>
<proteinExistence type="inferred from homology"/>
<dbReference type="RefSeq" id="WP_378111427.1">
    <property type="nucleotide sequence ID" value="NZ_JBHSNC010000025.1"/>
</dbReference>
<evidence type="ECO:0000313" key="4">
    <source>
        <dbReference type="Proteomes" id="UP001596108"/>
    </source>
</evidence>
<organism evidence="3 4">
    <name type="scientific">Cohnella yongneupensis</name>
    <dbReference type="NCBI Taxonomy" id="425006"/>
    <lineage>
        <taxon>Bacteria</taxon>
        <taxon>Bacillati</taxon>
        <taxon>Bacillota</taxon>
        <taxon>Bacilli</taxon>
        <taxon>Bacillales</taxon>
        <taxon>Paenibacillaceae</taxon>
        <taxon>Cohnella</taxon>
    </lineage>
</organism>
<gene>
    <name evidence="3" type="ORF">ACFPQ4_08780</name>
</gene>
<name>A0ABW0R154_9BACL</name>
<evidence type="ECO:0000256" key="1">
    <source>
        <dbReference type="ARBA" id="ARBA00008270"/>
    </source>
</evidence>
<evidence type="ECO:0000313" key="3">
    <source>
        <dbReference type="EMBL" id="MFC5529542.1"/>
    </source>
</evidence>
<dbReference type="Pfam" id="PF02567">
    <property type="entry name" value="PhzC-PhzF"/>
    <property type="match status" value="1"/>
</dbReference>
<reference evidence="4" key="1">
    <citation type="journal article" date="2019" name="Int. J. Syst. Evol. Microbiol.">
        <title>The Global Catalogue of Microorganisms (GCM) 10K type strain sequencing project: providing services to taxonomists for standard genome sequencing and annotation.</title>
        <authorList>
            <consortium name="The Broad Institute Genomics Platform"/>
            <consortium name="The Broad Institute Genome Sequencing Center for Infectious Disease"/>
            <person name="Wu L."/>
            <person name="Ma J."/>
        </authorList>
    </citation>
    <scope>NUCLEOTIDE SEQUENCE [LARGE SCALE GENOMIC DNA]</scope>
    <source>
        <strain evidence="4">CGMCC 1.18578</strain>
    </source>
</reference>
<dbReference type="PANTHER" id="PTHR13774:SF39">
    <property type="entry name" value="BIOSYNTHESIS PROTEIN, PUTATIVE-RELATED"/>
    <property type="match status" value="1"/>
</dbReference>
<dbReference type="PANTHER" id="PTHR13774">
    <property type="entry name" value="PHENAZINE BIOSYNTHESIS PROTEIN"/>
    <property type="match status" value="1"/>
</dbReference>
<keyword evidence="4" id="KW-1185">Reference proteome</keyword>
<dbReference type="EMBL" id="JBHSNC010000025">
    <property type="protein sequence ID" value="MFC5529542.1"/>
    <property type="molecule type" value="Genomic_DNA"/>
</dbReference>
<dbReference type="NCBIfam" id="TIGR00654">
    <property type="entry name" value="PhzF_family"/>
    <property type="match status" value="1"/>
</dbReference>